<dbReference type="KEGG" id="erz:ER308_11405"/>
<feature type="domain" description="RDD" evidence="8">
    <location>
        <begin position="27"/>
        <end position="162"/>
    </location>
</feature>
<evidence type="ECO:0000256" key="6">
    <source>
        <dbReference type="SAM" id="MobiDB-lite"/>
    </source>
</evidence>
<gene>
    <name evidence="9" type="ORF">ER308_11405</name>
</gene>
<proteinExistence type="predicted"/>
<keyword evidence="10" id="KW-1185">Reference proteome</keyword>
<dbReference type="Pfam" id="PF06271">
    <property type="entry name" value="RDD"/>
    <property type="match status" value="1"/>
</dbReference>
<dbReference type="AlphaFoldDB" id="A0A411YFV4"/>
<evidence type="ECO:0000313" key="10">
    <source>
        <dbReference type="Proteomes" id="UP000291469"/>
    </source>
</evidence>
<feature type="transmembrane region" description="Helical" evidence="7">
    <location>
        <begin position="121"/>
        <end position="147"/>
    </location>
</feature>
<keyword evidence="5 7" id="KW-0472">Membrane</keyword>
<feature type="region of interest" description="Disordered" evidence="6">
    <location>
        <begin position="1"/>
        <end position="22"/>
    </location>
</feature>
<evidence type="ECO:0000256" key="5">
    <source>
        <dbReference type="ARBA" id="ARBA00023136"/>
    </source>
</evidence>
<feature type="compositionally biased region" description="Pro residues" evidence="6">
    <location>
        <begin position="1"/>
        <end position="15"/>
    </location>
</feature>
<evidence type="ECO:0000256" key="1">
    <source>
        <dbReference type="ARBA" id="ARBA00004651"/>
    </source>
</evidence>
<dbReference type="EMBL" id="CP036402">
    <property type="protein sequence ID" value="QBI20110.1"/>
    <property type="molecule type" value="Genomic_DNA"/>
</dbReference>
<name>A0A411YFV4_9ACTN</name>
<dbReference type="InterPro" id="IPR010432">
    <property type="entry name" value="RDD"/>
</dbReference>
<dbReference type="Proteomes" id="UP000291469">
    <property type="component" value="Chromosome"/>
</dbReference>
<dbReference type="PANTHER" id="PTHR36115">
    <property type="entry name" value="PROLINE-RICH ANTIGEN HOMOLOG-RELATED"/>
    <property type="match status" value="1"/>
</dbReference>
<sequence>MAQEPTPPEGGPPPGEGGSGGMPVAGAGLGRRFLARLLDGILVGVAISILAPVLGLPPPTMGLGGLDAWTTAAVTSGIWLAYYVATEAQLGTTLGKRLLGLHVVGPDGGHPSVTAATIRNVWLLFGLVPLVGGLVQLVAVIIIAVTIATSDTHRGKHDEFAGTAVIR</sequence>
<dbReference type="RefSeq" id="WP_131155107.1">
    <property type="nucleotide sequence ID" value="NZ_CP036402.1"/>
</dbReference>
<organism evidence="9 10">
    <name type="scientific">Egibacter rhizosphaerae</name>
    <dbReference type="NCBI Taxonomy" id="1670831"/>
    <lineage>
        <taxon>Bacteria</taxon>
        <taxon>Bacillati</taxon>
        <taxon>Actinomycetota</taxon>
        <taxon>Nitriliruptoria</taxon>
        <taxon>Egibacterales</taxon>
        <taxon>Egibacteraceae</taxon>
        <taxon>Egibacter</taxon>
    </lineage>
</organism>
<evidence type="ECO:0000259" key="8">
    <source>
        <dbReference type="Pfam" id="PF06271"/>
    </source>
</evidence>
<protein>
    <submittedName>
        <fullName evidence="9">RDD family protein</fullName>
    </submittedName>
</protein>
<feature type="transmembrane region" description="Helical" evidence="7">
    <location>
        <begin position="66"/>
        <end position="85"/>
    </location>
</feature>
<dbReference type="InterPro" id="IPR051791">
    <property type="entry name" value="Pra-immunoreactive"/>
</dbReference>
<evidence type="ECO:0000256" key="2">
    <source>
        <dbReference type="ARBA" id="ARBA00022475"/>
    </source>
</evidence>
<evidence type="ECO:0000313" key="9">
    <source>
        <dbReference type="EMBL" id="QBI20110.1"/>
    </source>
</evidence>
<keyword evidence="3 7" id="KW-0812">Transmembrane</keyword>
<evidence type="ECO:0000256" key="4">
    <source>
        <dbReference type="ARBA" id="ARBA00022989"/>
    </source>
</evidence>
<accession>A0A411YFV4</accession>
<keyword evidence="2" id="KW-1003">Cell membrane</keyword>
<reference evidence="9 10" key="1">
    <citation type="submission" date="2019-01" db="EMBL/GenBank/DDBJ databases">
        <title>Egibacter rhizosphaerae EGI 80759T.</title>
        <authorList>
            <person name="Chen D.-D."/>
            <person name="Tian Y."/>
            <person name="Jiao J.-Y."/>
            <person name="Zhang X.-T."/>
            <person name="Zhang Y.-G."/>
            <person name="Zhang Y."/>
            <person name="Xiao M."/>
            <person name="Shu W.-S."/>
            <person name="Li W.-J."/>
        </authorList>
    </citation>
    <scope>NUCLEOTIDE SEQUENCE [LARGE SCALE GENOMIC DNA]</scope>
    <source>
        <strain evidence="9 10">EGI 80759</strain>
    </source>
</reference>
<keyword evidence="4 7" id="KW-1133">Transmembrane helix</keyword>
<evidence type="ECO:0000256" key="3">
    <source>
        <dbReference type="ARBA" id="ARBA00022692"/>
    </source>
</evidence>
<feature type="transmembrane region" description="Helical" evidence="7">
    <location>
        <begin position="33"/>
        <end position="54"/>
    </location>
</feature>
<evidence type="ECO:0000256" key="7">
    <source>
        <dbReference type="SAM" id="Phobius"/>
    </source>
</evidence>
<dbReference type="GO" id="GO:0005886">
    <property type="term" value="C:plasma membrane"/>
    <property type="evidence" value="ECO:0007669"/>
    <property type="project" value="UniProtKB-SubCell"/>
</dbReference>
<comment type="subcellular location">
    <subcellularLocation>
        <location evidence="1">Cell membrane</location>
        <topology evidence="1">Multi-pass membrane protein</topology>
    </subcellularLocation>
</comment>